<keyword evidence="2" id="KW-1185">Reference proteome</keyword>
<accession>A0AAP0JGC2</accession>
<evidence type="ECO:0000313" key="1">
    <source>
        <dbReference type="EMBL" id="KAK9133559.1"/>
    </source>
</evidence>
<dbReference type="AlphaFoldDB" id="A0AAP0JGC2"/>
<protein>
    <submittedName>
        <fullName evidence="1">Uncharacterized protein</fullName>
    </submittedName>
</protein>
<organism evidence="1 2">
    <name type="scientific">Stephania cephalantha</name>
    <dbReference type="NCBI Taxonomy" id="152367"/>
    <lineage>
        <taxon>Eukaryota</taxon>
        <taxon>Viridiplantae</taxon>
        <taxon>Streptophyta</taxon>
        <taxon>Embryophyta</taxon>
        <taxon>Tracheophyta</taxon>
        <taxon>Spermatophyta</taxon>
        <taxon>Magnoliopsida</taxon>
        <taxon>Ranunculales</taxon>
        <taxon>Menispermaceae</taxon>
        <taxon>Menispermoideae</taxon>
        <taxon>Cissampelideae</taxon>
        <taxon>Stephania</taxon>
    </lineage>
</organism>
<proteinExistence type="predicted"/>
<name>A0AAP0JGC2_9MAGN</name>
<comment type="caution">
    <text evidence="1">The sequence shown here is derived from an EMBL/GenBank/DDBJ whole genome shotgun (WGS) entry which is preliminary data.</text>
</comment>
<gene>
    <name evidence="1" type="ORF">Scep_013087</name>
</gene>
<sequence length="55" mass="6725">MWDSKIKFNFFHSNLEKNFYPQFSHHFSYVANPSRFVCSIDFFLSFYRLVHLQGV</sequence>
<dbReference type="EMBL" id="JBBNAG010000005">
    <property type="protein sequence ID" value="KAK9133559.1"/>
    <property type="molecule type" value="Genomic_DNA"/>
</dbReference>
<evidence type="ECO:0000313" key="2">
    <source>
        <dbReference type="Proteomes" id="UP001419268"/>
    </source>
</evidence>
<reference evidence="1 2" key="1">
    <citation type="submission" date="2024-01" db="EMBL/GenBank/DDBJ databases">
        <title>Genome assemblies of Stephania.</title>
        <authorList>
            <person name="Yang L."/>
        </authorList>
    </citation>
    <scope>NUCLEOTIDE SEQUENCE [LARGE SCALE GENOMIC DNA]</scope>
    <source>
        <strain evidence="1">JXDWG</strain>
        <tissue evidence="1">Leaf</tissue>
    </source>
</reference>
<dbReference type="Proteomes" id="UP001419268">
    <property type="component" value="Unassembled WGS sequence"/>
</dbReference>